<feature type="transmembrane region" description="Helical" evidence="7">
    <location>
        <begin position="567"/>
        <end position="596"/>
    </location>
</feature>
<reference evidence="9" key="1">
    <citation type="journal article" date="2015" name="BMC Genomics">
        <title>Phylogenetic patterns of gene rearrangements in four mitochondrial genomes from the green algal family Hydrodictyaceae (Sphaeropleales, Chlorophyceae).</title>
        <authorList>
            <person name="Farwagi A.A."/>
            <person name="Fucikova K."/>
            <person name="McManus H.A."/>
        </authorList>
    </citation>
    <scope>NUCLEOTIDE SEQUENCE</scope>
    <source>
        <strain evidence="9">HAM0152</strain>
    </source>
</reference>
<keyword evidence="3" id="KW-1278">Translocase</keyword>
<evidence type="ECO:0000259" key="8">
    <source>
        <dbReference type="Pfam" id="PF00361"/>
    </source>
</evidence>
<feature type="transmembrane region" description="Helical" evidence="7">
    <location>
        <begin position="421"/>
        <end position="445"/>
    </location>
</feature>
<evidence type="ECO:0000256" key="5">
    <source>
        <dbReference type="ARBA" id="ARBA00023027"/>
    </source>
</evidence>
<sequence length="632" mass="69520">MTLDLIVWAPEAFVLLCLLVLLWYGSGTSVSPVIEGIYYLDTKSTVTTALNSTINQTAEKNITRRSAELSALDLKGNSSIAQQLVISSTFLNMRLAGPLHISSHLNSWAITVCLLMALLVWYTPLQSLQAGGLFLRDLFVTKVLTFVWIFSIFCLLTSHSWQKSSGIIHLEYTYLVLFFLLGVHLLIISADLISLYGSLELQSFSVVVLCSLNYGSAYLIEAAMKYFLLSAFSSSLLLLGIGLIYWQTGLTRLSTLQELLTYTTNSTNTVADFLTDSTTVLLLDTNTDELLLVADRSTAENFTAVLDGVLAHLYQGVSTAPTELGLATATQLQDEVLVRLHEGLATATQLQDEVLVRLHQGFSTGVLTPGCLELIHLDEGFSTAMLLQDISIWLGLWLIGLALLWKLALAPLHMWAADVYMGAWSSVTLLVSTLPKIAVLCFWAHYFGPLWSAAFGSAILFFSGMSLIIGGILPLAQSMFKRLLLFSSVGHMGLLLMPFALTSASYAFSALWAHLFFYVLTSLVVWALIQWPFNRPSTLGYSTFYRLSGPQYIWDLVSLNRTSPAALLAWAVLMLSLAGLPPAAGFLGKLFLFWASLSSDQYLLVLLALISTLLSSVYYLRVLVVSFVYNKG</sequence>
<accession>A0A109NR81</accession>
<dbReference type="PANTHER" id="PTHR22773">
    <property type="entry name" value="NADH DEHYDROGENASE"/>
    <property type="match status" value="1"/>
</dbReference>
<feature type="transmembrane region" description="Helical" evidence="7">
    <location>
        <begin position="6"/>
        <end position="24"/>
    </location>
</feature>
<evidence type="ECO:0000256" key="1">
    <source>
        <dbReference type="ARBA" id="ARBA00004141"/>
    </source>
</evidence>
<keyword evidence="5" id="KW-0520">NAD</keyword>
<feature type="transmembrane region" description="Helical" evidence="7">
    <location>
        <begin position="143"/>
        <end position="161"/>
    </location>
</feature>
<evidence type="ECO:0000256" key="2">
    <source>
        <dbReference type="ARBA" id="ARBA00022692"/>
    </source>
</evidence>
<feature type="transmembrane region" description="Helical" evidence="7">
    <location>
        <begin position="483"/>
        <end position="501"/>
    </location>
</feature>
<feature type="transmembrane region" description="Helical" evidence="7">
    <location>
        <begin position="201"/>
        <end position="220"/>
    </location>
</feature>
<dbReference type="GO" id="GO:0016020">
    <property type="term" value="C:membrane"/>
    <property type="evidence" value="ECO:0007669"/>
    <property type="project" value="UniProtKB-SubCell"/>
</dbReference>
<feature type="domain" description="NADH:quinone oxidoreductase/Mrp antiporter transmembrane" evidence="8">
    <location>
        <begin position="379"/>
        <end position="615"/>
    </location>
</feature>
<evidence type="ECO:0000313" key="9">
    <source>
        <dbReference type="EMBL" id="AKL78709.1"/>
    </source>
</evidence>
<organism evidence="9">
    <name type="scientific">Hydrodictyon reticulatum</name>
    <name type="common">Water net</name>
    <name type="synonym">Conferva reticulatum</name>
    <dbReference type="NCBI Taxonomy" id="3107"/>
    <lineage>
        <taxon>Eukaryota</taxon>
        <taxon>Viridiplantae</taxon>
        <taxon>Chlorophyta</taxon>
        <taxon>core chlorophytes</taxon>
        <taxon>Chlorophyceae</taxon>
        <taxon>CS clade</taxon>
        <taxon>Sphaeropleales</taxon>
        <taxon>Hydrodictyaceae</taxon>
        <taxon>Hydrodictyon</taxon>
    </lineage>
</organism>
<feature type="transmembrane region" description="Helical" evidence="7">
    <location>
        <begin position="507"/>
        <end position="529"/>
    </location>
</feature>
<protein>
    <submittedName>
        <fullName evidence="9">NADH dehydrogenase subunit 2</fullName>
    </submittedName>
</protein>
<gene>
    <name evidence="9" type="primary">nad2</name>
</gene>
<dbReference type="Pfam" id="PF00361">
    <property type="entry name" value="Proton_antipo_M"/>
    <property type="match status" value="2"/>
</dbReference>
<feature type="transmembrane region" description="Helical" evidence="7">
    <location>
        <begin position="390"/>
        <end position="409"/>
    </location>
</feature>
<dbReference type="EMBL" id="KP719954">
    <property type="protein sequence ID" value="AKL78709.1"/>
    <property type="molecule type" value="Genomic_DNA"/>
</dbReference>
<feature type="transmembrane region" description="Helical" evidence="7">
    <location>
        <begin position="451"/>
        <end position="476"/>
    </location>
</feature>
<evidence type="ECO:0000256" key="6">
    <source>
        <dbReference type="ARBA" id="ARBA00023136"/>
    </source>
</evidence>
<keyword evidence="4 7" id="KW-1133">Transmembrane helix</keyword>
<proteinExistence type="predicted"/>
<keyword evidence="6 7" id="KW-0472">Membrane</keyword>
<feature type="non-terminal residue" evidence="9">
    <location>
        <position position="632"/>
    </location>
</feature>
<feature type="domain" description="NADH:quinone oxidoreductase/Mrp antiporter transmembrane" evidence="8">
    <location>
        <begin position="189"/>
        <end position="270"/>
    </location>
</feature>
<feature type="transmembrane region" description="Helical" evidence="7">
    <location>
        <begin position="173"/>
        <end position="195"/>
    </location>
</feature>
<feature type="transmembrane region" description="Helical" evidence="7">
    <location>
        <begin position="602"/>
        <end position="629"/>
    </location>
</feature>
<feature type="transmembrane region" description="Helical" evidence="7">
    <location>
        <begin position="105"/>
        <end position="123"/>
    </location>
</feature>
<name>A0A109NR81_HYDRE</name>
<keyword evidence="9" id="KW-0496">Mitochondrion</keyword>
<evidence type="ECO:0000256" key="3">
    <source>
        <dbReference type="ARBA" id="ARBA00022967"/>
    </source>
</evidence>
<geneLocation type="mitochondrion" evidence="9"/>
<keyword evidence="2 7" id="KW-0812">Transmembrane</keyword>
<dbReference type="InterPro" id="IPR001750">
    <property type="entry name" value="ND/Mrp_TM"/>
</dbReference>
<evidence type="ECO:0000256" key="4">
    <source>
        <dbReference type="ARBA" id="ARBA00022989"/>
    </source>
</evidence>
<comment type="subcellular location">
    <subcellularLocation>
        <location evidence="1">Membrane</location>
        <topology evidence="1">Multi-pass membrane protein</topology>
    </subcellularLocation>
</comment>
<feature type="transmembrane region" description="Helical" evidence="7">
    <location>
        <begin position="227"/>
        <end position="246"/>
    </location>
</feature>
<dbReference type="AlphaFoldDB" id="A0A109NR81"/>
<evidence type="ECO:0000256" key="7">
    <source>
        <dbReference type="SAM" id="Phobius"/>
    </source>
</evidence>